<dbReference type="Proteomes" id="UP000008837">
    <property type="component" value="Unassembled WGS sequence"/>
</dbReference>
<keyword evidence="3" id="KW-1185">Reference proteome</keyword>
<organism evidence="2 3">
    <name type="scientific">Malassezia globosa (strain ATCC MYA-4612 / CBS 7966)</name>
    <name type="common">Dandruff-associated fungus</name>
    <dbReference type="NCBI Taxonomy" id="425265"/>
    <lineage>
        <taxon>Eukaryota</taxon>
        <taxon>Fungi</taxon>
        <taxon>Dikarya</taxon>
        <taxon>Basidiomycota</taxon>
        <taxon>Ustilaginomycotina</taxon>
        <taxon>Malasseziomycetes</taxon>
        <taxon>Malasseziales</taxon>
        <taxon>Malasseziaceae</taxon>
        <taxon>Malassezia</taxon>
    </lineage>
</organism>
<evidence type="ECO:0000259" key="1">
    <source>
        <dbReference type="Pfam" id="PF00149"/>
    </source>
</evidence>
<dbReference type="EMBL" id="AAYY01000011">
    <property type="protein sequence ID" value="EDP42542.1"/>
    <property type="molecule type" value="Genomic_DNA"/>
</dbReference>
<dbReference type="InterPro" id="IPR004843">
    <property type="entry name" value="Calcineurin-like_PHP"/>
</dbReference>
<feature type="domain" description="Calcineurin-like phosphoesterase" evidence="1">
    <location>
        <begin position="4"/>
        <end position="239"/>
    </location>
</feature>
<dbReference type="PANTHER" id="PTHR46546:SF4">
    <property type="entry name" value="SHEWANELLA-LIKE PROTEIN PHOSPHATASE 1"/>
    <property type="match status" value="1"/>
</dbReference>
<dbReference type="OMA" id="NEVLWFM"/>
<comment type="caution">
    <text evidence="2">The sequence shown here is derived from an EMBL/GenBank/DDBJ whole genome shotgun (WGS) entry which is preliminary data.</text>
</comment>
<gene>
    <name evidence="2" type="ORF">MGL_3300</name>
</gene>
<dbReference type="InParanoid" id="A8Q735"/>
<dbReference type="GeneID" id="5854062"/>
<accession>A8Q735</accession>
<dbReference type="FunCoup" id="A8Q735">
    <property type="interactions" value="1"/>
</dbReference>
<dbReference type="Pfam" id="PF00149">
    <property type="entry name" value="Metallophos"/>
    <property type="match status" value="1"/>
</dbReference>
<dbReference type="PANTHER" id="PTHR46546">
    <property type="entry name" value="SHEWANELLA-LIKE PROTEIN PHOSPHATASE 1"/>
    <property type="match status" value="1"/>
</dbReference>
<evidence type="ECO:0000313" key="2">
    <source>
        <dbReference type="EMBL" id="EDP42542.1"/>
    </source>
</evidence>
<sequence>MHRRIVALGDIHGDYEHATSILRAAGILHAENDSWAGGSTIFVSTGDTVDRGDDTIRLYRLFQDLREQSRRVGGNVINVLGNHEMMNAMMDWRYVTPGDMASFGGPVGRRQAMSLHGWLGMEWMQHYNVTMNVPLLPDPVAVYFPTQRASFVHGGITPAFAQIGVDAMNKDAHSLLTKALSAYEGDSINITKSEEALWLSDGPFWYRGYALDPHQHACATANRAIDALGVSSLIMGHTPHMSGIHARCAHGQIFIIDTGMSRAYGGRLSALEIDSYAEKRGWFTWCMTSTYSAVYVPEGRQVLHRIQRCV</sequence>
<dbReference type="OrthoDB" id="5976022at2759"/>
<dbReference type="InterPro" id="IPR029052">
    <property type="entry name" value="Metallo-depent_PP-like"/>
</dbReference>
<dbReference type="AlphaFoldDB" id="A8Q735"/>
<reference evidence="2 3" key="1">
    <citation type="journal article" date="2007" name="Proc. Natl. Acad. Sci. U.S.A.">
        <title>Dandruff-associated Malassezia genomes reveal convergent and divergent virulence traits shared with plant and human fungal pathogens.</title>
        <authorList>
            <person name="Xu J."/>
            <person name="Saunders C.W."/>
            <person name="Hu P."/>
            <person name="Grant R.A."/>
            <person name="Boekhout T."/>
            <person name="Kuramae E.E."/>
            <person name="Kronstad J.W."/>
            <person name="Deangelis Y.M."/>
            <person name="Reeder N.L."/>
            <person name="Johnstone K.R."/>
            <person name="Leland M."/>
            <person name="Fieno A.M."/>
            <person name="Begley W.M."/>
            <person name="Sun Y."/>
            <person name="Lacey M.P."/>
            <person name="Chaudhary T."/>
            <person name="Keough T."/>
            <person name="Chu L."/>
            <person name="Sears R."/>
            <person name="Yuan B."/>
            <person name="Dawson T.L.Jr."/>
        </authorList>
    </citation>
    <scope>NUCLEOTIDE SEQUENCE [LARGE SCALE GENOMIC DNA]</scope>
    <source>
        <strain evidence="3">ATCC MYA-4612 / CBS 7966</strain>
    </source>
</reference>
<protein>
    <recommendedName>
        <fullName evidence="1">Calcineurin-like phosphoesterase domain-containing protein</fullName>
    </recommendedName>
</protein>
<proteinExistence type="predicted"/>
<dbReference type="GO" id="GO:0016787">
    <property type="term" value="F:hydrolase activity"/>
    <property type="evidence" value="ECO:0007669"/>
    <property type="project" value="InterPro"/>
</dbReference>
<name>A8Q735_MALGO</name>
<evidence type="ECO:0000313" key="3">
    <source>
        <dbReference type="Proteomes" id="UP000008837"/>
    </source>
</evidence>
<dbReference type="RefSeq" id="XP_001729756.1">
    <property type="nucleotide sequence ID" value="XM_001729704.1"/>
</dbReference>
<dbReference type="KEGG" id="mgl:MGL_3300"/>
<dbReference type="STRING" id="425265.A8Q735"/>
<dbReference type="VEuPathDB" id="FungiDB:MGL_3300"/>
<dbReference type="Gene3D" id="3.60.21.10">
    <property type="match status" value="1"/>
</dbReference>
<dbReference type="SUPFAM" id="SSF56300">
    <property type="entry name" value="Metallo-dependent phosphatases"/>
    <property type="match status" value="1"/>
</dbReference>